<evidence type="ECO:0000313" key="1">
    <source>
        <dbReference type="EMBL" id="KGJ89045.1"/>
    </source>
</evidence>
<dbReference type="Proteomes" id="UP000029868">
    <property type="component" value="Unassembled WGS sequence"/>
</dbReference>
<sequence>MNKYDEYKVLYVTEGGCGTLLLGSSGLPLKRLEATLNQEASDGWQLVFQVIEQKRFWLFWSREAVIITLGRSHG</sequence>
<dbReference type="InterPro" id="IPR025234">
    <property type="entry name" value="YjzH-like"/>
</dbReference>
<evidence type="ECO:0008006" key="3">
    <source>
        <dbReference type="Google" id="ProtNLM"/>
    </source>
</evidence>
<evidence type="ECO:0000313" key="2">
    <source>
        <dbReference type="Proteomes" id="UP000029868"/>
    </source>
</evidence>
<dbReference type="AlphaFoldDB" id="A0A099KFI9"/>
<organism evidence="1 2">
    <name type="scientific">Colwellia psychrerythraea</name>
    <name type="common">Vibrio psychroerythus</name>
    <dbReference type="NCBI Taxonomy" id="28229"/>
    <lineage>
        <taxon>Bacteria</taxon>
        <taxon>Pseudomonadati</taxon>
        <taxon>Pseudomonadota</taxon>
        <taxon>Gammaproteobacteria</taxon>
        <taxon>Alteromonadales</taxon>
        <taxon>Colwelliaceae</taxon>
        <taxon>Colwellia</taxon>
    </lineage>
</organism>
<dbReference type="Pfam" id="PF13783">
    <property type="entry name" value="DUF4177"/>
    <property type="match status" value="1"/>
</dbReference>
<proteinExistence type="predicted"/>
<dbReference type="PATRIC" id="fig|28229.3.peg.4012"/>
<gene>
    <name evidence="1" type="ORF">GAB14E_4041</name>
</gene>
<comment type="caution">
    <text evidence="1">The sequence shown here is derived from an EMBL/GenBank/DDBJ whole genome shotgun (WGS) entry which is preliminary data.</text>
</comment>
<dbReference type="RefSeq" id="WP_033083959.1">
    <property type="nucleotide sequence ID" value="NZ_JQEC01000057.1"/>
</dbReference>
<dbReference type="OrthoDB" id="5797042at2"/>
<reference evidence="1 2" key="1">
    <citation type="submission" date="2014-08" db="EMBL/GenBank/DDBJ databases">
        <title>Genomic and Phenotypic Diversity of Colwellia psychrerythraea strains from Disparate Marine Basins.</title>
        <authorList>
            <person name="Techtmann S.M."/>
            <person name="Stelling S.C."/>
            <person name="Utturkar S.M."/>
            <person name="Alshibli N."/>
            <person name="Harris A."/>
            <person name="Brown S.D."/>
            <person name="Hazen T.C."/>
        </authorList>
    </citation>
    <scope>NUCLEOTIDE SEQUENCE [LARGE SCALE GENOMIC DNA]</scope>
    <source>
        <strain evidence="1 2">GAB14E</strain>
    </source>
</reference>
<protein>
    <recommendedName>
        <fullName evidence="3">DUF4177 domain-containing protein</fullName>
    </recommendedName>
</protein>
<name>A0A099KFI9_COLPS</name>
<accession>A0A099KFI9</accession>
<dbReference type="EMBL" id="JQEC01000057">
    <property type="protein sequence ID" value="KGJ89045.1"/>
    <property type="molecule type" value="Genomic_DNA"/>
</dbReference>